<proteinExistence type="predicted"/>
<dbReference type="AlphaFoldDB" id="T0PJ31"/>
<dbReference type="InParanoid" id="T0PJ31"/>
<sequence>MRLVLDFIWVVLWLGFVFLLAKDLLVNIEIMSRQVAAVATSFTNVEVTPAHRKLRLFVRVGWSLCYYPLVVVAVCIGLSQLPLMLTNLAPVALEVLFLGLWVRLGFILRCRPATTAIFTSLPPSTIAVAPALPANATKAIVIRGPTNTTSLGTSIHPIHDSN</sequence>
<feature type="transmembrane region" description="Helical" evidence="1">
    <location>
        <begin position="87"/>
        <end position="108"/>
    </location>
</feature>
<evidence type="ECO:0000313" key="2">
    <source>
        <dbReference type="EMBL" id="EQC25389.1"/>
    </source>
</evidence>
<dbReference type="RefSeq" id="XP_008621191.1">
    <property type="nucleotide sequence ID" value="XM_008622969.1"/>
</dbReference>
<feature type="transmembrane region" description="Helical" evidence="1">
    <location>
        <begin position="60"/>
        <end position="81"/>
    </location>
</feature>
<keyword evidence="1" id="KW-0812">Transmembrane</keyword>
<reference evidence="2 3" key="1">
    <citation type="submission" date="2012-04" db="EMBL/GenBank/DDBJ databases">
        <title>The Genome Sequence of Saprolegnia declina VS20.</title>
        <authorList>
            <consortium name="The Broad Institute Genome Sequencing Platform"/>
            <person name="Russ C."/>
            <person name="Nusbaum C."/>
            <person name="Tyler B."/>
            <person name="van West P."/>
            <person name="Dieguez-Uribeondo J."/>
            <person name="de Bruijn I."/>
            <person name="Tripathy S."/>
            <person name="Jiang R."/>
            <person name="Young S.K."/>
            <person name="Zeng Q."/>
            <person name="Gargeya S."/>
            <person name="Fitzgerald M."/>
            <person name="Haas B."/>
            <person name="Abouelleil A."/>
            <person name="Alvarado L."/>
            <person name="Arachchi H.M."/>
            <person name="Berlin A."/>
            <person name="Chapman S.B."/>
            <person name="Goldberg J."/>
            <person name="Griggs A."/>
            <person name="Gujja S."/>
            <person name="Hansen M."/>
            <person name="Howarth C."/>
            <person name="Imamovic A."/>
            <person name="Larimer J."/>
            <person name="McCowen C."/>
            <person name="Montmayeur A."/>
            <person name="Murphy C."/>
            <person name="Neiman D."/>
            <person name="Pearson M."/>
            <person name="Priest M."/>
            <person name="Roberts A."/>
            <person name="Saif S."/>
            <person name="Shea T."/>
            <person name="Sisk P."/>
            <person name="Sykes S."/>
            <person name="Wortman J."/>
            <person name="Nusbaum C."/>
            <person name="Birren B."/>
        </authorList>
    </citation>
    <scope>NUCLEOTIDE SEQUENCE [LARGE SCALE GENOMIC DNA]</scope>
    <source>
        <strain evidence="2 3">VS20</strain>
    </source>
</reference>
<gene>
    <name evidence="2" type="ORF">SDRG_16752</name>
</gene>
<keyword evidence="1" id="KW-0472">Membrane</keyword>
<dbReference type="EMBL" id="JH767282">
    <property type="protein sequence ID" value="EQC25389.1"/>
    <property type="molecule type" value="Genomic_DNA"/>
</dbReference>
<dbReference type="GeneID" id="19957479"/>
<organism evidence="2 3">
    <name type="scientific">Saprolegnia diclina (strain VS20)</name>
    <dbReference type="NCBI Taxonomy" id="1156394"/>
    <lineage>
        <taxon>Eukaryota</taxon>
        <taxon>Sar</taxon>
        <taxon>Stramenopiles</taxon>
        <taxon>Oomycota</taxon>
        <taxon>Saprolegniomycetes</taxon>
        <taxon>Saprolegniales</taxon>
        <taxon>Saprolegniaceae</taxon>
        <taxon>Saprolegnia</taxon>
    </lineage>
</organism>
<dbReference type="Proteomes" id="UP000030762">
    <property type="component" value="Unassembled WGS sequence"/>
</dbReference>
<feature type="transmembrane region" description="Helical" evidence="1">
    <location>
        <begin position="6"/>
        <end position="25"/>
    </location>
</feature>
<protein>
    <recommendedName>
        <fullName evidence="4">Transmembrane protein</fullName>
    </recommendedName>
</protein>
<evidence type="ECO:0000256" key="1">
    <source>
        <dbReference type="SAM" id="Phobius"/>
    </source>
</evidence>
<accession>T0PJ31</accession>
<name>T0PJ31_SAPDV</name>
<evidence type="ECO:0000313" key="3">
    <source>
        <dbReference type="Proteomes" id="UP000030762"/>
    </source>
</evidence>
<dbReference type="VEuPathDB" id="FungiDB:SDRG_16752"/>
<keyword evidence="3" id="KW-1185">Reference proteome</keyword>
<evidence type="ECO:0008006" key="4">
    <source>
        <dbReference type="Google" id="ProtNLM"/>
    </source>
</evidence>
<keyword evidence="1" id="KW-1133">Transmembrane helix</keyword>